<comment type="similarity">
    <text evidence="1">Belongs to the sigma-70 factor family. ECF subfamily.</text>
</comment>
<dbReference type="InterPro" id="IPR014327">
    <property type="entry name" value="RNA_pol_sigma70_bacteroid"/>
</dbReference>
<dbReference type="Proteomes" id="UP000316727">
    <property type="component" value="Unassembled WGS sequence"/>
</dbReference>
<dbReference type="GO" id="GO:0003677">
    <property type="term" value="F:DNA binding"/>
    <property type="evidence" value="ECO:0007669"/>
    <property type="project" value="InterPro"/>
</dbReference>
<dbReference type="NCBIfam" id="TIGR02985">
    <property type="entry name" value="Sig70_bacteroi1"/>
    <property type="match status" value="1"/>
</dbReference>
<dbReference type="RefSeq" id="WP_140623741.1">
    <property type="nucleotide sequence ID" value="NZ_VFRQ01000016.1"/>
</dbReference>
<keyword evidence="3" id="KW-0731">Sigma factor</keyword>
<dbReference type="InterPro" id="IPR013249">
    <property type="entry name" value="RNA_pol_sigma70_r4_t2"/>
</dbReference>
<feature type="domain" description="HTH luxR-type" evidence="5">
    <location>
        <begin position="120"/>
        <end position="178"/>
    </location>
</feature>
<dbReference type="NCBIfam" id="TIGR02937">
    <property type="entry name" value="sigma70-ECF"/>
    <property type="match status" value="1"/>
</dbReference>
<dbReference type="Pfam" id="PF08281">
    <property type="entry name" value="Sigma70_r4_2"/>
    <property type="match status" value="1"/>
</dbReference>
<accession>A0A501VTH0</accession>
<dbReference type="InterPro" id="IPR036388">
    <property type="entry name" value="WH-like_DNA-bd_sf"/>
</dbReference>
<dbReference type="PANTHER" id="PTHR43133:SF46">
    <property type="entry name" value="RNA POLYMERASE SIGMA-70 FACTOR ECF SUBFAMILY"/>
    <property type="match status" value="1"/>
</dbReference>
<dbReference type="AlphaFoldDB" id="A0A501VTH0"/>
<name>A0A501VTH0_9BACT</name>
<evidence type="ECO:0000256" key="1">
    <source>
        <dbReference type="ARBA" id="ARBA00010641"/>
    </source>
</evidence>
<evidence type="ECO:0000259" key="5">
    <source>
        <dbReference type="SMART" id="SM00421"/>
    </source>
</evidence>
<reference evidence="6 7" key="1">
    <citation type="submission" date="2019-06" db="EMBL/GenBank/DDBJ databases">
        <title>A novel bacterium of genus Pontibacter, isolated from marine sediment.</title>
        <authorList>
            <person name="Huang H."/>
            <person name="Mo K."/>
            <person name="Hu Y."/>
        </authorList>
    </citation>
    <scope>NUCLEOTIDE SEQUENCE [LARGE SCALE GENOMIC DNA]</scope>
    <source>
        <strain evidence="6 7">HB172049</strain>
    </source>
</reference>
<dbReference type="EMBL" id="VFRQ01000016">
    <property type="protein sequence ID" value="TPE41033.1"/>
    <property type="molecule type" value="Genomic_DNA"/>
</dbReference>
<evidence type="ECO:0000313" key="7">
    <source>
        <dbReference type="Proteomes" id="UP000316727"/>
    </source>
</evidence>
<keyword evidence="4" id="KW-0804">Transcription</keyword>
<dbReference type="GO" id="GO:0006352">
    <property type="term" value="P:DNA-templated transcription initiation"/>
    <property type="evidence" value="ECO:0007669"/>
    <property type="project" value="InterPro"/>
</dbReference>
<dbReference type="OrthoDB" id="1524077at2"/>
<dbReference type="SMART" id="SM00421">
    <property type="entry name" value="HTH_LUXR"/>
    <property type="match status" value="1"/>
</dbReference>
<dbReference type="InterPro" id="IPR000792">
    <property type="entry name" value="Tscrpt_reg_LuxR_C"/>
</dbReference>
<organism evidence="6 7">
    <name type="scientific">Pontibacter mangrovi</name>
    <dbReference type="NCBI Taxonomy" id="2589816"/>
    <lineage>
        <taxon>Bacteria</taxon>
        <taxon>Pseudomonadati</taxon>
        <taxon>Bacteroidota</taxon>
        <taxon>Cytophagia</taxon>
        <taxon>Cytophagales</taxon>
        <taxon>Hymenobacteraceae</taxon>
        <taxon>Pontibacter</taxon>
    </lineage>
</organism>
<evidence type="ECO:0000256" key="3">
    <source>
        <dbReference type="ARBA" id="ARBA00023082"/>
    </source>
</evidence>
<evidence type="ECO:0000256" key="4">
    <source>
        <dbReference type="ARBA" id="ARBA00023163"/>
    </source>
</evidence>
<dbReference type="InterPro" id="IPR013324">
    <property type="entry name" value="RNA_pol_sigma_r3/r4-like"/>
</dbReference>
<dbReference type="PANTHER" id="PTHR43133">
    <property type="entry name" value="RNA POLYMERASE ECF-TYPE SIGMA FACTO"/>
    <property type="match status" value="1"/>
</dbReference>
<dbReference type="InterPro" id="IPR014284">
    <property type="entry name" value="RNA_pol_sigma-70_dom"/>
</dbReference>
<dbReference type="GO" id="GO:0016987">
    <property type="term" value="F:sigma factor activity"/>
    <property type="evidence" value="ECO:0007669"/>
    <property type="project" value="UniProtKB-KW"/>
</dbReference>
<dbReference type="InterPro" id="IPR039425">
    <property type="entry name" value="RNA_pol_sigma-70-like"/>
</dbReference>
<keyword evidence="2" id="KW-0805">Transcription regulation</keyword>
<dbReference type="SUPFAM" id="SSF88659">
    <property type="entry name" value="Sigma3 and sigma4 domains of RNA polymerase sigma factors"/>
    <property type="match status" value="1"/>
</dbReference>
<dbReference type="Pfam" id="PF04542">
    <property type="entry name" value="Sigma70_r2"/>
    <property type="match status" value="1"/>
</dbReference>
<evidence type="ECO:0000256" key="2">
    <source>
        <dbReference type="ARBA" id="ARBA00023015"/>
    </source>
</evidence>
<proteinExistence type="inferred from homology"/>
<evidence type="ECO:0000313" key="6">
    <source>
        <dbReference type="EMBL" id="TPE41033.1"/>
    </source>
</evidence>
<dbReference type="InterPro" id="IPR007627">
    <property type="entry name" value="RNA_pol_sigma70_r2"/>
</dbReference>
<dbReference type="InterPro" id="IPR013325">
    <property type="entry name" value="RNA_pol_sigma_r2"/>
</dbReference>
<protein>
    <submittedName>
        <fullName evidence="6">RNA polymerase sigma-70 factor</fullName>
    </submittedName>
</protein>
<comment type="caution">
    <text evidence="6">The sequence shown here is derived from an EMBL/GenBank/DDBJ whole genome shotgun (WGS) entry which is preliminary data.</text>
</comment>
<keyword evidence="7" id="KW-1185">Reference proteome</keyword>
<dbReference type="Gene3D" id="1.10.1740.10">
    <property type="match status" value="1"/>
</dbReference>
<sequence length="183" mass="20973">MSEDMAIHDAEAALKQLFDRYYARLVYFAAQVVGCKETAEDVVQEAFIKYWNQRDTVAPQEQAIKSYLYASVKHASLNLARHQQVKDSYVAAMRDQKTMEESLEKALLQAEVLAQLHQALSTLPAHCQQISRMCYLEGMKNQEVAQELGISVNTVKTQKQRALQLLRLRLKPELFMLLLLLTQ</sequence>
<gene>
    <name evidence="6" type="ORF">FJM65_19500</name>
</gene>
<dbReference type="SUPFAM" id="SSF88946">
    <property type="entry name" value="Sigma2 domain of RNA polymerase sigma factors"/>
    <property type="match status" value="1"/>
</dbReference>
<dbReference type="Gene3D" id="1.10.10.10">
    <property type="entry name" value="Winged helix-like DNA-binding domain superfamily/Winged helix DNA-binding domain"/>
    <property type="match status" value="1"/>
</dbReference>